<feature type="compositionally biased region" description="Polar residues" evidence="6">
    <location>
        <begin position="406"/>
        <end position="422"/>
    </location>
</feature>
<dbReference type="InterPro" id="IPR002885">
    <property type="entry name" value="PPR_rpt"/>
</dbReference>
<evidence type="ECO:0000256" key="2">
    <source>
        <dbReference type="ARBA" id="ARBA00022737"/>
    </source>
</evidence>
<proteinExistence type="inferred from homology"/>
<evidence type="ECO:0000256" key="5">
    <source>
        <dbReference type="PROSITE-ProRule" id="PRU00708"/>
    </source>
</evidence>
<comment type="function">
    <text evidence="3">Regulates mitochondrial small subunit maturation by controlling 15S rRNA 5'-end processing. Localizes to the 5' precursor of the 15S rRNA in a position that is subsequently occupied by mS47 in the mature yeast mtSSU. Uses structure and sequence-specific RNA recognition, binding to a single-stranded region of the precursor and specifically recognizing bases -6 to -1. The exchange of Ccm1 for mS47 is coupled to the irreversible removal of precursor rRNA that is accompanied by conformational changes of the mitoribosomal proteins uS5m and mS26. These conformational changes signal completion of 5'-end rRNA processing through protection of the mature 5'-end of the 15S rRNA and stabilization of mS47. The removal of the 5' precursor together with the dissociation of Ccm1 may be catalyzed by the 5'-3' exoribonuclease Pet127. Involved in the specific removal of group I introns in mitochondrial encoded transcripts.</text>
</comment>
<evidence type="ECO:0000313" key="8">
    <source>
        <dbReference type="Proteomes" id="UP001150925"/>
    </source>
</evidence>
<dbReference type="NCBIfam" id="TIGR00756">
    <property type="entry name" value="PPR"/>
    <property type="match status" value="1"/>
</dbReference>
<dbReference type="PANTHER" id="PTHR47447">
    <property type="entry name" value="OS03G0856100 PROTEIN"/>
    <property type="match status" value="1"/>
</dbReference>
<dbReference type="AlphaFoldDB" id="A0A9W8E0S7"/>
<gene>
    <name evidence="7" type="ORF">IWQ62_004322</name>
</gene>
<keyword evidence="8" id="KW-1185">Reference proteome</keyword>
<sequence length="422" mass="48617">MAVRSSISLNSLKRLVPTWRYVGSSVNRSLITTSVGQRSLSTGSLPHNSPSTSSLPPLPAFQPVPSPQLLDTQHVSPLLYQLRLAVWQFDRDKVWQIYETLLQNDQLPYLSAKDHFHIFYSITLRGYLWFNESTADYEKEKILSVWKHLHEFGHTPGVREYNHLLEFLARACDVKTMEAVFGDLQTQVDATPNFYTYNMLMYGYAKTGHMDKVMSIFEVMRTRFQPLTNFSRTVLIELYGSLGRPEAALKLYRQPIASLQSGGTWASVANVHSTNALLRALGRNRRIREMREVFTDVWRQYGKNGLNYTSFDIMINWHAQQNQLTIAKQYFEMMQEQPFGYVPNPRTFKHLAPPAVCATNPEFTREVVDRMTNEFKLKPLSYMLRSVVDYYEQEYSTLDKDPVSVESETSYTVPTSAPNLAT</sequence>
<keyword evidence="2" id="KW-0677">Repeat</keyword>
<comment type="subunit">
    <text evidence="4">Binds to mitochondrial small subunit 15S rRNA.</text>
</comment>
<evidence type="ECO:0000313" key="7">
    <source>
        <dbReference type="EMBL" id="KAJ1960186.1"/>
    </source>
</evidence>
<protein>
    <recommendedName>
        <fullName evidence="9">Pentatricopeptide repeat-containing protein</fullName>
    </recommendedName>
</protein>
<feature type="region of interest" description="Disordered" evidence="6">
    <location>
        <begin position="402"/>
        <end position="422"/>
    </location>
</feature>
<organism evidence="7 8">
    <name type="scientific">Dispira parvispora</name>
    <dbReference type="NCBI Taxonomy" id="1520584"/>
    <lineage>
        <taxon>Eukaryota</taxon>
        <taxon>Fungi</taxon>
        <taxon>Fungi incertae sedis</taxon>
        <taxon>Zoopagomycota</taxon>
        <taxon>Kickxellomycotina</taxon>
        <taxon>Dimargaritomycetes</taxon>
        <taxon>Dimargaritales</taxon>
        <taxon>Dimargaritaceae</taxon>
        <taxon>Dispira</taxon>
    </lineage>
</organism>
<name>A0A9W8E0S7_9FUNG</name>
<dbReference type="Proteomes" id="UP001150925">
    <property type="component" value="Unassembled WGS sequence"/>
</dbReference>
<evidence type="ECO:0000256" key="6">
    <source>
        <dbReference type="SAM" id="MobiDB-lite"/>
    </source>
</evidence>
<dbReference type="Gene3D" id="1.25.40.10">
    <property type="entry name" value="Tetratricopeptide repeat domain"/>
    <property type="match status" value="2"/>
</dbReference>
<reference evidence="7" key="1">
    <citation type="submission" date="2022-07" db="EMBL/GenBank/DDBJ databases">
        <title>Phylogenomic reconstructions and comparative analyses of Kickxellomycotina fungi.</title>
        <authorList>
            <person name="Reynolds N.K."/>
            <person name="Stajich J.E."/>
            <person name="Barry K."/>
            <person name="Grigoriev I.V."/>
            <person name="Crous P."/>
            <person name="Smith M.E."/>
        </authorList>
    </citation>
    <scope>NUCLEOTIDE SEQUENCE</scope>
    <source>
        <strain evidence="7">RSA 1196</strain>
    </source>
</reference>
<dbReference type="PANTHER" id="PTHR47447:SF17">
    <property type="entry name" value="OS12G0638900 PROTEIN"/>
    <property type="match status" value="1"/>
</dbReference>
<dbReference type="InterPro" id="IPR011990">
    <property type="entry name" value="TPR-like_helical_dom_sf"/>
</dbReference>
<dbReference type="Pfam" id="PF01535">
    <property type="entry name" value="PPR"/>
    <property type="match status" value="4"/>
</dbReference>
<comment type="caution">
    <text evidence="7">The sequence shown here is derived from an EMBL/GenBank/DDBJ whole genome shotgun (WGS) entry which is preliminary data.</text>
</comment>
<dbReference type="OrthoDB" id="185373at2759"/>
<accession>A0A9W8E0S7</accession>
<dbReference type="EMBL" id="JANBPY010001401">
    <property type="protein sequence ID" value="KAJ1960186.1"/>
    <property type="molecule type" value="Genomic_DNA"/>
</dbReference>
<feature type="repeat" description="PPR" evidence="5">
    <location>
        <begin position="193"/>
        <end position="223"/>
    </location>
</feature>
<evidence type="ECO:0008006" key="9">
    <source>
        <dbReference type="Google" id="ProtNLM"/>
    </source>
</evidence>
<evidence type="ECO:0000256" key="1">
    <source>
        <dbReference type="ARBA" id="ARBA00006192"/>
    </source>
</evidence>
<comment type="similarity">
    <text evidence="1">Belongs to the CCM1 family.</text>
</comment>
<dbReference type="PROSITE" id="PS51375">
    <property type="entry name" value="PPR"/>
    <property type="match status" value="1"/>
</dbReference>
<evidence type="ECO:0000256" key="4">
    <source>
        <dbReference type="ARBA" id="ARBA00044511"/>
    </source>
</evidence>
<evidence type="ECO:0000256" key="3">
    <source>
        <dbReference type="ARBA" id="ARBA00044493"/>
    </source>
</evidence>